<dbReference type="Gene3D" id="3.40.640.10">
    <property type="entry name" value="Type I PLP-dependent aspartate aminotransferase-like (Major domain)"/>
    <property type="match status" value="1"/>
</dbReference>
<evidence type="ECO:0000256" key="3">
    <source>
        <dbReference type="RuleBase" id="RU000481"/>
    </source>
</evidence>
<dbReference type="RefSeq" id="WP_394819326.1">
    <property type="nucleotide sequence ID" value="NZ_JAWJZY010000002.1"/>
</dbReference>
<keyword evidence="6" id="KW-1185">Reference proteome</keyword>
<dbReference type="PANTHER" id="PTHR42885">
    <property type="entry name" value="HISTIDINOL-PHOSPHATE AMINOTRANSFERASE-RELATED"/>
    <property type="match status" value="1"/>
</dbReference>
<dbReference type="InterPro" id="IPR015424">
    <property type="entry name" value="PyrdxlP-dep_Trfase"/>
</dbReference>
<protein>
    <recommendedName>
        <fullName evidence="3">Aminotransferase</fullName>
        <ecNumber evidence="3">2.6.1.-</ecNumber>
    </recommendedName>
</protein>
<evidence type="ECO:0000256" key="1">
    <source>
        <dbReference type="ARBA" id="ARBA00001933"/>
    </source>
</evidence>
<organism evidence="5 6">
    <name type="scientific">Sorlinia euscelidii</name>
    <dbReference type="NCBI Taxonomy" id="3081148"/>
    <lineage>
        <taxon>Bacteria</taxon>
        <taxon>Pseudomonadati</taxon>
        <taxon>Pseudomonadota</taxon>
        <taxon>Alphaproteobacteria</taxon>
        <taxon>Acetobacterales</taxon>
        <taxon>Acetobacteraceae</taxon>
        <taxon>Sorlinia</taxon>
    </lineage>
</organism>
<dbReference type="InterPro" id="IPR004839">
    <property type="entry name" value="Aminotransferase_I/II_large"/>
</dbReference>
<dbReference type="PANTHER" id="PTHR42885:SF1">
    <property type="entry name" value="THREONINE-PHOSPHATE DECARBOXYLASE"/>
    <property type="match status" value="1"/>
</dbReference>
<dbReference type="Proteomes" id="UP001312908">
    <property type="component" value="Unassembled WGS sequence"/>
</dbReference>
<keyword evidence="3" id="KW-0808">Transferase</keyword>
<evidence type="ECO:0000313" key="5">
    <source>
        <dbReference type="EMBL" id="MEE8658384.1"/>
    </source>
</evidence>
<comment type="caution">
    <text evidence="5">The sequence shown here is derived from an EMBL/GenBank/DDBJ whole genome shotgun (WGS) entry which is preliminary data.</text>
</comment>
<evidence type="ECO:0000259" key="4">
    <source>
        <dbReference type="Pfam" id="PF00155"/>
    </source>
</evidence>
<keyword evidence="2" id="KW-0663">Pyridoxal phosphate</keyword>
<dbReference type="EC" id="2.6.1.-" evidence="3"/>
<accession>A0ABU7U0H8</accession>
<dbReference type="SUPFAM" id="SSF53383">
    <property type="entry name" value="PLP-dependent transferases"/>
    <property type="match status" value="1"/>
</dbReference>
<reference evidence="5 6" key="1">
    <citation type="submission" date="2023-10" db="EMBL/GenBank/DDBJ databases">
        <title>Sorlinia euscelidii gen. nov., sp. nov., an acetic acid bacteria isolated from the gut of Euscelidius variegatus emitter.</title>
        <authorList>
            <person name="Michoud G."/>
            <person name="Marasco R."/>
            <person name="Seferji K."/>
            <person name="Gonella E."/>
            <person name="Garuglieri E."/>
            <person name="Alma A."/>
            <person name="Mapelli F."/>
            <person name="Borin S."/>
            <person name="Daffonchio D."/>
            <person name="Crotti E."/>
        </authorList>
    </citation>
    <scope>NUCLEOTIDE SEQUENCE [LARGE SCALE GENOMIC DNA]</scope>
    <source>
        <strain evidence="5 6">EV16P</strain>
    </source>
</reference>
<comment type="cofactor">
    <cofactor evidence="1 3">
        <name>pyridoxal 5'-phosphate</name>
        <dbReference type="ChEBI" id="CHEBI:597326"/>
    </cofactor>
</comment>
<proteinExistence type="inferred from homology"/>
<dbReference type="InterPro" id="IPR004838">
    <property type="entry name" value="NHTrfase_class1_PyrdxlP-BS"/>
</dbReference>
<name>A0ABU7U0H8_9PROT</name>
<evidence type="ECO:0000313" key="6">
    <source>
        <dbReference type="Proteomes" id="UP001312908"/>
    </source>
</evidence>
<dbReference type="InterPro" id="IPR015422">
    <property type="entry name" value="PyrdxlP-dep_Trfase_small"/>
</dbReference>
<gene>
    <name evidence="5" type="ORF">DOFOFD_05100</name>
</gene>
<dbReference type="Pfam" id="PF00155">
    <property type="entry name" value="Aminotran_1_2"/>
    <property type="match status" value="1"/>
</dbReference>
<dbReference type="CDD" id="cd00609">
    <property type="entry name" value="AAT_like"/>
    <property type="match status" value="1"/>
</dbReference>
<dbReference type="InterPro" id="IPR015421">
    <property type="entry name" value="PyrdxlP-dep_Trfase_major"/>
</dbReference>
<dbReference type="Gene3D" id="3.90.1150.10">
    <property type="entry name" value="Aspartate Aminotransferase, domain 1"/>
    <property type="match status" value="1"/>
</dbReference>
<evidence type="ECO:0000256" key="2">
    <source>
        <dbReference type="ARBA" id="ARBA00022898"/>
    </source>
</evidence>
<keyword evidence="3" id="KW-0032">Aminotransferase</keyword>
<feature type="domain" description="Aminotransferase class I/classII large" evidence="4">
    <location>
        <begin position="63"/>
        <end position="333"/>
    </location>
</feature>
<dbReference type="PROSITE" id="PS00105">
    <property type="entry name" value="AA_TRANSFER_CLASS_1"/>
    <property type="match status" value="1"/>
</dbReference>
<sequence length="342" mass="37152">MHHDADIPDISAFGAHGGSVLAFQRAFPEAPLPWYDLSTGVNPFHYPLHDLPEEALCALPEAESLARLRQAAAKAYGCDASLIVAAPGTQAIIGLLPYLLRPPCVYMETPTYTGHEESWRGAGIACTARADLLTSSIEPGCASILCRPNNPDGRRSTLNELQEYAARIEQRRGTLIIDASFADFETTPFATLLENPAVVMLRSFGKAYGLAGLRLGFALGRHPVLSRLATALGPWPIHGLALHIGITALEDAAWRLKMADKLKIHAEKLREMMARVGFSFVGGTPLFSLFSHPRAGHFWRCCAAQGVATRRFRNRPEWLRLGTPGDAAMFDRLETALAAAAS</sequence>
<comment type="similarity">
    <text evidence="3">Belongs to the class-I pyridoxal-phosphate-dependent aminotransferase family.</text>
</comment>
<dbReference type="EMBL" id="JAWJZY010000002">
    <property type="protein sequence ID" value="MEE8658384.1"/>
    <property type="molecule type" value="Genomic_DNA"/>
</dbReference>